<feature type="compositionally biased region" description="Gly residues" evidence="1">
    <location>
        <begin position="25"/>
        <end position="39"/>
    </location>
</feature>
<dbReference type="EMBL" id="JAGEMK010000006">
    <property type="protein sequence ID" value="MBO1752566.1"/>
    <property type="molecule type" value="Genomic_DNA"/>
</dbReference>
<evidence type="ECO:0000313" key="2">
    <source>
        <dbReference type="EMBL" id="MBO1752566.1"/>
    </source>
</evidence>
<feature type="region of interest" description="Disordered" evidence="1">
    <location>
        <begin position="1"/>
        <end position="40"/>
    </location>
</feature>
<accession>A0A939LQH7</accession>
<dbReference type="Proteomes" id="UP000664209">
    <property type="component" value="Unassembled WGS sequence"/>
</dbReference>
<gene>
    <name evidence="2" type="ORF">J4G33_12205</name>
</gene>
<sequence>MPGPPIRRPGDGDGFDRRPDPNAGFLGGQSLGGQGGGGLPPTVIGAVVRAIRRFFGRRRN</sequence>
<evidence type="ECO:0000313" key="3">
    <source>
        <dbReference type="Proteomes" id="UP000664209"/>
    </source>
</evidence>
<name>A0A939LQH7_9CELL</name>
<keyword evidence="3" id="KW-1185">Reference proteome</keyword>
<organism evidence="2 3">
    <name type="scientific">Actinotalea soli</name>
    <dbReference type="NCBI Taxonomy" id="2819234"/>
    <lineage>
        <taxon>Bacteria</taxon>
        <taxon>Bacillati</taxon>
        <taxon>Actinomycetota</taxon>
        <taxon>Actinomycetes</taxon>
        <taxon>Micrococcales</taxon>
        <taxon>Cellulomonadaceae</taxon>
        <taxon>Actinotalea</taxon>
    </lineage>
</organism>
<protein>
    <submittedName>
        <fullName evidence="2">Uncharacterized protein</fullName>
    </submittedName>
</protein>
<comment type="caution">
    <text evidence="2">The sequence shown here is derived from an EMBL/GenBank/DDBJ whole genome shotgun (WGS) entry which is preliminary data.</text>
</comment>
<evidence type="ECO:0000256" key="1">
    <source>
        <dbReference type="SAM" id="MobiDB-lite"/>
    </source>
</evidence>
<reference evidence="2" key="1">
    <citation type="submission" date="2021-03" db="EMBL/GenBank/DDBJ databases">
        <title>Actinotalea soli sp. nov., isolated from soil.</title>
        <authorList>
            <person name="Ping W."/>
            <person name="Zhang J."/>
        </authorList>
    </citation>
    <scope>NUCLEOTIDE SEQUENCE</scope>
    <source>
        <strain evidence="2">BY-33</strain>
    </source>
</reference>
<proteinExistence type="predicted"/>
<dbReference type="RefSeq" id="WP_208056245.1">
    <property type="nucleotide sequence ID" value="NZ_JAGEMK010000006.1"/>
</dbReference>
<dbReference type="AlphaFoldDB" id="A0A939LQH7"/>
<feature type="compositionally biased region" description="Basic and acidic residues" evidence="1">
    <location>
        <begin position="8"/>
        <end position="20"/>
    </location>
</feature>